<accession>A0A126HHG0</accession>
<sequence length="59" mass="6570">MILATAEEVQEYLDKAGAWLCTPSGRMFNDCKSVARTAYAEALANVDGKTIYNLKQKRD</sequence>
<dbReference type="Proteomes" id="UP000230575">
    <property type="component" value="Segment"/>
</dbReference>
<organism evidence="1 2">
    <name type="scientific">Vibrio phage phi-Grn1</name>
    <dbReference type="NCBI Taxonomy" id="1747713"/>
    <lineage>
        <taxon>Viruses</taxon>
        <taxon>Duplodnaviria</taxon>
        <taxon>Heunggongvirae</taxon>
        <taxon>Uroviricota</taxon>
        <taxon>Caudoviricetes</taxon>
        <taxon>Pantevenvirales</taxon>
        <taxon>Straboviridae</taxon>
        <taxon>Schizotequatrovirus</taxon>
        <taxon>Schizotequatrovirus valkk3</taxon>
    </lineage>
</organism>
<proteinExistence type="predicted"/>
<gene>
    <name evidence="1" type="ORF">phiGrn1_0269</name>
</gene>
<dbReference type="EMBL" id="KT919972">
    <property type="protein sequence ID" value="ALP47314.1"/>
    <property type="molecule type" value="Genomic_DNA"/>
</dbReference>
<evidence type="ECO:0000313" key="1">
    <source>
        <dbReference type="EMBL" id="ALP47314.1"/>
    </source>
</evidence>
<evidence type="ECO:0000313" key="2">
    <source>
        <dbReference type="Proteomes" id="UP000230575"/>
    </source>
</evidence>
<name>A0A126HHG0_9CAUD</name>
<reference evidence="1 2" key="1">
    <citation type="journal article" date="2016" name="Front. Microbiol.">
        <title>Comparative Functional Genomic Analysis of Two Vibrio Phages Reveals Complex Metabolic Interactions with the Host Cell.</title>
        <authorList>
            <person name="Skliros D."/>
            <person name="Kalatzis P.G."/>
            <person name="Katharios P."/>
            <person name="Flemetakis E."/>
        </authorList>
    </citation>
    <scope>NUCLEOTIDE SEQUENCE [LARGE SCALE GENOMIC DNA]</scope>
</reference>
<protein>
    <submittedName>
        <fullName evidence="1">Uncharacterized protein</fullName>
    </submittedName>
</protein>